<geneLocation type="plasmid" evidence="2 3">
    <name>pDEIPR01</name>
</geneLocation>
<reference evidence="2 3" key="1">
    <citation type="submission" date="2011-02" db="EMBL/GenBank/DDBJ databases">
        <title>The complete sequence of plasmid1 of Deinococcus proteolyticus DSM 20540.</title>
        <authorList>
            <consortium name="US DOE Joint Genome Institute (JGI-PGF)"/>
            <person name="Lucas S."/>
            <person name="Copeland A."/>
            <person name="Lapidus A."/>
            <person name="Bruce D."/>
            <person name="Goodwin L."/>
            <person name="Pitluck S."/>
            <person name="Kyrpides N."/>
            <person name="Mavromatis K."/>
            <person name="Pagani I."/>
            <person name="Ivanova N."/>
            <person name="Ovchinnikova G."/>
            <person name="Zeytun A."/>
            <person name="Detter J.C."/>
            <person name="Han C."/>
            <person name="Land M."/>
            <person name="Hauser L."/>
            <person name="Markowitz V."/>
            <person name="Cheng J.-F."/>
            <person name="Hugenholtz P."/>
            <person name="Woyke T."/>
            <person name="Wu D."/>
            <person name="Pukall R."/>
            <person name="Steenblock K."/>
            <person name="Brambilla E."/>
            <person name="Klenk H.-P."/>
            <person name="Eisen J.A."/>
        </authorList>
    </citation>
    <scope>NUCLEOTIDE SEQUENCE [LARGE SCALE GENOMIC DNA]</scope>
    <source>
        <strain evidence="3">ATCC 35074 / DSM 20540 / JCM 6276 / NBRC 101906 / NCIMB 13154 / VKM Ac-1939 / CCM 2703 / MRP</strain>
        <plasmid evidence="3">Plasmid pDEIPR01</plasmid>
    </source>
</reference>
<dbReference type="RefSeq" id="WP_013623126.1">
    <property type="nucleotide sequence ID" value="NC_015169.1"/>
</dbReference>
<name>F0RPT8_DEIPM</name>
<dbReference type="HOGENOM" id="CLU_1056565_0_0_0"/>
<evidence type="ECO:0000313" key="3">
    <source>
        <dbReference type="Proteomes" id="UP000007718"/>
    </source>
</evidence>
<gene>
    <name evidence="2" type="ordered locus">Deipr_2268</name>
</gene>
<evidence type="ECO:0000313" key="2">
    <source>
        <dbReference type="EMBL" id="ADY27394.1"/>
    </source>
</evidence>
<dbReference type="KEGG" id="dpt:Deipr_2268"/>
<feature type="domain" description="PatA-like N-terminal" evidence="1">
    <location>
        <begin position="132"/>
        <end position="237"/>
    </location>
</feature>
<protein>
    <recommendedName>
        <fullName evidence="1">PatA-like N-terminal domain-containing protein</fullName>
    </recommendedName>
</protein>
<dbReference type="InterPro" id="IPR025497">
    <property type="entry name" value="PatA-like_N"/>
</dbReference>
<keyword evidence="2" id="KW-0614">Plasmid</keyword>
<proteinExistence type="predicted"/>
<dbReference type="InterPro" id="IPR011006">
    <property type="entry name" value="CheY-like_superfamily"/>
</dbReference>
<dbReference type="Pfam" id="PF14332">
    <property type="entry name" value="DUF4388"/>
    <property type="match status" value="1"/>
</dbReference>
<keyword evidence="3" id="KW-1185">Reference proteome</keyword>
<dbReference type="OrthoDB" id="73641at2"/>
<accession>F0RPT8</accession>
<dbReference type="SUPFAM" id="SSF52172">
    <property type="entry name" value="CheY-like"/>
    <property type="match status" value="1"/>
</dbReference>
<dbReference type="AlphaFoldDB" id="F0RPT8"/>
<dbReference type="EMBL" id="CP002537">
    <property type="protein sequence ID" value="ADY27394.1"/>
    <property type="molecule type" value="Genomic_DNA"/>
</dbReference>
<sequence>MKQIFVVVPDPARAALIGWLVSAAGAHAHLSDGALPALTELERAEVDAVICSEDAGDMTGEDFRNILRYEPATRLTPVYLLTPQAGQQRAEAPNYDVEPSINTLDLVQMVLAQVGVDAAPHLPCDGTPGDLHGEMDEVGLAELISWVAEMELSGHWLIEIQGHRGYLLMQRGDVTYAEFSGYGGHAALLELLDQAEQDPHSRFRFCRAELPEGPAPRNIEERTERLLMEVTVDLDHRHAERAASD</sequence>
<dbReference type="Proteomes" id="UP000007718">
    <property type="component" value="Plasmid pDEIPR01"/>
</dbReference>
<organism evidence="2 3">
    <name type="scientific">Deinococcus proteolyticus (strain ATCC 35074 / DSM 20540 / JCM 6276 / NBRC 101906 / NCIMB 13154 / VKM Ac-1939 / CCM 2703 / MRP)</name>
    <dbReference type="NCBI Taxonomy" id="693977"/>
    <lineage>
        <taxon>Bacteria</taxon>
        <taxon>Thermotogati</taxon>
        <taxon>Deinococcota</taxon>
        <taxon>Deinococci</taxon>
        <taxon>Deinococcales</taxon>
        <taxon>Deinococcaceae</taxon>
        <taxon>Deinococcus</taxon>
    </lineage>
</organism>
<evidence type="ECO:0000259" key="1">
    <source>
        <dbReference type="Pfam" id="PF14332"/>
    </source>
</evidence>